<dbReference type="PRINTS" id="PR00344">
    <property type="entry name" value="BCTRLSENSOR"/>
</dbReference>
<evidence type="ECO:0000259" key="8">
    <source>
        <dbReference type="PROSITE" id="PS50109"/>
    </source>
</evidence>
<evidence type="ECO:0000256" key="3">
    <source>
        <dbReference type="ARBA" id="ARBA00022553"/>
    </source>
</evidence>
<protein>
    <recommendedName>
        <fullName evidence="2">histidine kinase</fullName>
        <ecNumber evidence="2">2.7.13.3</ecNumber>
    </recommendedName>
</protein>
<dbReference type="InterPro" id="IPR005467">
    <property type="entry name" value="His_kinase_dom"/>
</dbReference>
<dbReference type="InterPro" id="IPR003594">
    <property type="entry name" value="HATPase_dom"/>
</dbReference>
<dbReference type="RefSeq" id="WP_098039170.1">
    <property type="nucleotide sequence ID" value="NZ_CWGJ01000027.1"/>
</dbReference>
<keyword evidence="4" id="KW-0808">Transferase</keyword>
<dbReference type="SUPFAM" id="SSF52172">
    <property type="entry name" value="CheY-like"/>
    <property type="match status" value="1"/>
</dbReference>
<evidence type="ECO:0000259" key="9">
    <source>
        <dbReference type="PROSITE" id="PS50110"/>
    </source>
</evidence>
<evidence type="ECO:0000313" key="11">
    <source>
        <dbReference type="Proteomes" id="UP000220251"/>
    </source>
</evidence>
<dbReference type="PANTHER" id="PTHR43547">
    <property type="entry name" value="TWO-COMPONENT HISTIDINE KINASE"/>
    <property type="match status" value="1"/>
</dbReference>
<evidence type="ECO:0000256" key="6">
    <source>
        <dbReference type="PROSITE-ProRule" id="PRU00169"/>
    </source>
</evidence>
<dbReference type="SMART" id="SM00387">
    <property type="entry name" value="HATPase_c"/>
    <property type="match status" value="1"/>
</dbReference>
<dbReference type="EMBL" id="CWGJ01000027">
    <property type="protein sequence ID" value="CRX39299.1"/>
    <property type="molecule type" value="Genomic_DNA"/>
</dbReference>
<dbReference type="Pfam" id="PF00072">
    <property type="entry name" value="Response_reg"/>
    <property type="match status" value="1"/>
</dbReference>
<dbReference type="SMART" id="SM00388">
    <property type="entry name" value="HisKA"/>
    <property type="match status" value="1"/>
</dbReference>
<dbReference type="SMART" id="SM00448">
    <property type="entry name" value="REC"/>
    <property type="match status" value="1"/>
</dbReference>
<evidence type="ECO:0000256" key="7">
    <source>
        <dbReference type="SAM" id="Coils"/>
    </source>
</evidence>
<dbReference type="Gene3D" id="3.30.565.10">
    <property type="entry name" value="Histidine kinase-like ATPase, C-terminal domain"/>
    <property type="match status" value="1"/>
</dbReference>
<dbReference type="CDD" id="cd00075">
    <property type="entry name" value="HATPase"/>
    <property type="match status" value="1"/>
</dbReference>
<dbReference type="PROSITE" id="PS50110">
    <property type="entry name" value="RESPONSE_REGULATORY"/>
    <property type="match status" value="1"/>
</dbReference>
<dbReference type="EC" id="2.7.13.3" evidence="2"/>
<evidence type="ECO:0000256" key="1">
    <source>
        <dbReference type="ARBA" id="ARBA00000085"/>
    </source>
</evidence>
<name>A0A0H5DTT8_9BACT</name>
<dbReference type="GO" id="GO:0000155">
    <property type="term" value="F:phosphorelay sensor kinase activity"/>
    <property type="evidence" value="ECO:0007669"/>
    <property type="project" value="InterPro"/>
</dbReference>
<dbReference type="InterPro" id="IPR036097">
    <property type="entry name" value="HisK_dim/P_sf"/>
</dbReference>
<dbReference type="Gene3D" id="1.10.287.130">
    <property type="match status" value="1"/>
</dbReference>
<dbReference type="InterPro" id="IPR011006">
    <property type="entry name" value="CheY-like_superfamily"/>
</dbReference>
<evidence type="ECO:0000313" key="10">
    <source>
        <dbReference type="EMBL" id="CRX39299.1"/>
    </source>
</evidence>
<dbReference type="InterPro" id="IPR001789">
    <property type="entry name" value="Sig_transdc_resp-reg_receiver"/>
</dbReference>
<dbReference type="SUPFAM" id="SSF55874">
    <property type="entry name" value="ATPase domain of HSP90 chaperone/DNA topoisomerase II/histidine kinase"/>
    <property type="match status" value="1"/>
</dbReference>
<gene>
    <name evidence="10" type="ORF">ELAC_1977</name>
</gene>
<dbReference type="CDD" id="cd00082">
    <property type="entry name" value="HisKA"/>
    <property type="match status" value="1"/>
</dbReference>
<keyword evidence="11" id="KW-1185">Reference proteome</keyword>
<keyword evidence="5 10" id="KW-0418">Kinase</keyword>
<feature type="coiled-coil region" evidence="7">
    <location>
        <begin position="175"/>
        <end position="212"/>
    </location>
</feature>
<feature type="domain" description="Response regulatory" evidence="9">
    <location>
        <begin position="18"/>
        <end position="134"/>
    </location>
</feature>
<dbReference type="InterPro" id="IPR003661">
    <property type="entry name" value="HisK_dim/P_dom"/>
</dbReference>
<keyword evidence="7" id="KW-0175">Coiled coil</keyword>
<comment type="catalytic activity">
    <reaction evidence="1">
        <text>ATP + protein L-histidine = ADP + protein N-phospho-L-histidine.</text>
        <dbReference type="EC" id="2.7.13.3"/>
    </reaction>
</comment>
<feature type="domain" description="Histidine kinase" evidence="8">
    <location>
        <begin position="219"/>
        <end position="438"/>
    </location>
</feature>
<dbReference type="Pfam" id="PF00512">
    <property type="entry name" value="HisKA"/>
    <property type="match status" value="1"/>
</dbReference>
<keyword evidence="3 6" id="KW-0597">Phosphoprotein</keyword>
<organism evidence="10 11">
    <name type="scientific">Estrella lausannensis</name>
    <dbReference type="NCBI Taxonomy" id="483423"/>
    <lineage>
        <taxon>Bacteria</taxon>
        <taxon>Pseudomonadati</taxon>
        <taxon>Chlamydiota</taxon>
        <taxon>Chlamydiia</taxon>
        <taxon>Parachlamydiales</taxon>
        <taxon>Candidatus Criblamydiaceae</taxon>
        <taxon>Estrella</taxon>
    </lineage>
</organism>
<evidence type="ECO:0000256" key="4">
    <source>
        <dbReference type="ARBA" id="ARBA00022679"/>
    </source>
</evidence>
<dbReference type="Pfam" id="PF02518">
    <property type="entry name" value="HATPase_c"/>
    <property type="match status" value="1"/>
</dbReference>
<proteinExistence type="predicted"/>
<dbReference type="PROSITE" id="PS50109">
    <property type="entry name" value="HIS_KIN"/>
    <property type="match status" value="1"/>
</dbReference>
<reference evidence="11" key="1">
    <citation type="submission" date="2015-06" db="EMBL/GenBank/DDBJ databases">
        <authorList>
            <person name="Bertelli C."/>
        </authorList>
    </citation>
    <scope>NUCLEOTIDE SEQUENCE [LARGE SCALE GENOMIC DNA]</scope>
    <source>
        <strain evidence="11">CRIB-30</strain>
    </source>
</reference>
<evidence type="ECO:0000256" key="5">
    <source>
        <dbReference type="ARBA" id="ARBA00022777"/>
    </source>
</evidence>
<dbReference type="SUPFAM" id="SSF47384">
    <property type="entry name" value="Homodimeric domain of signal transducing histidine kinase"/>
    <property type="match status" value="1"/>
</dbReference>
<dbReference type="Proteomes" id="UP000220251">
    <property type="component" value="Unassembled WGS sequence"/>
</dbReference>
<accession>A0A0H5DTT8</accession>
<feature type="modified residue" description="4-aspartylphosphate" evidence="6">
    <location>
        <position position="67"/>
    </location>
</feature>
<evidence type="ECO:0000256" key="2">
    <source>
        <dbReference type="ARBA" id="ARBA00012438"/>
    </source>
</evidence>
<dbReference type="OrthoDB" id="21268at2"/>
<dbReference type="PANTHER" id="PTHR43547:SF2">
    <property type="entry name" value="HYBRID SIGNAL TRANSDUCTION HISTIDINE KINASE C"/>
    <property type="match status" value="1"/>
</dbReference>
<dbReference type="InterPro" id="IPR004358">
    <property type="entry name" value="Sig_transdc_His_kin-like_C"/>
</dbReference>
<dbReference type="AlphaFoldDB" id="A0A0H5DTT8"/>
<sequence length="441" mass="48750">MTSLKGTVDCLQTNACYEILVVEDSSTQAMLLKKTLEKHSFAVSLAKDGLDAMDKIAERRPNLIISDIEMPKLNGFDFCRRVKETPVYAAIPVIILTNLSDSSDVIEGIKSGADSFLTKPYTEEILISTIEDVLQNSQVKSEGSANHSLKFVFRGESHRFNANLNQITNLLLSTYSSALEKNKELEQAYQKLNIVHSEVETANRQLQHLNEQKNFFLGMAAHDLRSPLVAIQGYSELLLEKELINSDPDINKMLSRIQRSSEFMLHLVNDLLDFSAIESGKVKLHLQDTDLHTLIEDCIALSSGQASKKVISIYFKSVPNLPPIRSDQEKLEQVVNNLISNAIKYSAPHTEISVTLSRTSDDVLIAVKDQGVGIAPEDIDKLFNPFTKTDSKATQGEKSTGLGLAISKKIILELGGDIWAESQAGKGASFFVRLPLTGNRA</sequence>
<dbReference type="FunFam" id="3.30.565.10:FF:000006">
    <property type="entry name" value="Sensor histidine kinase WalK"/>
    <property type="match status" value="1"/>
</dbReference>
<dbReference type="InterPro" id="IPR036890">
    <property type="entry name" value="HATPase_C_sf"/>
</dbReference>
<dbReference type="Gene3D" id="3.40.50.2300">
    <property type="match status" value="1"/>
</dbReference>